<dbReference type="InterPro" id="IPR027417">
    <property type="entry name" value="P-loop_NTPase"/>
</dbReference>
<sequence>MSLSIWKKCLMHLKLQLSPKEFSMWILPLKAVIRNNIISLYAPNNFVLQWVKNQYIKNFKELLYRICDHNPPFIILQVINKDFKFIKNNQFLYNQIAKKKTEDEVTSKKKILNIPTYLYTGINKKYQFHNFIEGKSNQLARYSSYVFTNNFKNFYNPLFLYSNTGLGKTHLLHAIGNKILIENKKKKVIYIHAEDFIQNMVNSLKNKSIEKFKNYYRSIDVLLLDDIQFFSNKKHSQEELFNTFNALFNKEQKIVLTANCCPNRIKGIAENLKSRFKWGLTISIDPPELNARINILLQKAVENKINLSYEVAKFIAQQLHSNIRELEGILKKIQITALFTKKTITIELVKKTLKKVFRKKKKNIGIILIQKTVAEYFNITVKEMISKKRSRFIVQPRQIAMALIKKITNYSFSDIGVAFGKKDHTTALHAYKKIHQLKKKKNKIYNDFIYLLNQLNS</sequence>
<protein>
    <recommendedName>
        <fullName evidence="8 9">Chromosomal replication initiator protein DnaA</fullName>
    </recommendedName>
</protein>
<dbReference type="Pfam" id="PF08299">
    <property type="entry name" value="Bac_DnaA_C"/>
    <property type="match status" value="1"/>
</dbReference>
<dbReference type="InterPro" id="IPR038454">
    <property type="entry name" value="DnaA_N_sf"/>
</dbReference>
<dbReference type="Gene3D" id="1.10.1750.10">
    <property type="match status" value="1"/>
</dbReference>
<keyword evidence="4 8" id="KW-0547">Nucleotide-binding</keyword>
<dbReference type="Gene3D" id="3.40.50.300">
    <property type="entry name" value="P-loop containing nucleotide triphosphate hydrolases"/>
    <property type="match status" value="1"/>
</dbReference>
<name>A0A3B1DKD7_9GAMM</name>
<dbReference type="NCBIfam" id="TIGR00362">
    <property type="entry name" value="DnaA"/>
    <property type="match status" value="1"/>
</dbReference>
<feature type="domain" description="AAA+ ATPase" evidence="12">
    <location>
        <begin position="154"/>
        <end position="285"/>
    </location>
</feature>
<evidence type="ECO:0000313" key="15">
    <source>
        <dbReference type="Proteomes" id="UP000271849"/>
    </source>
</evidence>
<keyword evidence="6 8" id="KW-0446">Lipid-binding</keyword>
<comment type="domain">
    <text evidence="8">Domain I is involved in oligomerization and binding regulators, domain II is flexibile and of varying length in different bacteria, domain III forms the AAA+ region, while domain IV binds dsDNA.</text>
</comment>
<dbReference type="InterPro" id="IPR055199">
    <property type="entry name" value="Hda_lid"/>
</dbReference>
<dbReference type="Pfam" id="PF11638">
    <property type="entry name" value="DnaA_N"/>
    <property type="match status" value="1"/>
</dbReference>
<feature type="domain" description="Chromosomal replication initiator DnaA C-terminal" evidence="13">
    <location>
        <begin position="365"/>
        <end position="434"/>
    </location>
</feature>
<dbReference type="Pfam" id="PF22688">
    <property type="entry name" value="Hda_lid"/>
    <property type="match status" value="1"/>
</dbReference>
<comment type="caution">
    <text evidence="8">Lacks conserved residue(s) required for the propagation of feature annotation.</text>
</comment>
<dbReference type="SMART" id="SM00382">
    <property type="entry name" value="AAA"/>
    <property type="match status" value="1"/>
</dbReference>
<dbReference type="GO" id="GO:0005737">
    <property type="term" value="C:cytoplasm"/>
    <property type="evidence" value="ECO:0007669"/>
    <property type="project" value="UniProtKB-SubCell"/>
</dbReference>
<dbReference type="OrthoDB" id="9807019at2"/>
<dbReference type="GO" id="GO:0006275">
    <property type="term" value="P:regulation of DNA replication"/>
    <property type="evidence" value="ECO:0007669"/>
    <property type="project" value="UniProtKB-UniRule"/>
</dbReference>
<evidence type="ECO:0000256" key="1">
    <source>
        <dbReference type="ARBA" id="ARBA00006583"/>
    </source>
</evidence>
<evidence type="ECO:0000256" key="2">
    <source>
        <dbReference type="ARBA" id="ARBA00022490"/>
    </source>
</evidence>
<dbReference type="GO" id="GO:0003688">
    <property type="term" value="F:DNA replication origin binding"/>
    <property type="evidence" value="ECO:0007669"/>
    <property type="project" value="UniProtKB-UniRule"/>
</dbReference>
<keyword evidence="3 8" id="KW-0235">DNA replication</keyword>
<feature type="binding site" evidence="8">
    <location>
        <position position="165"/>
    </location>
    <ligand>
        <name>ATP</name>
        <dbReference type="ChEBI" id="CHEBI:30616"/>
    </ligand>
</feature>
<evidence type="ECO:0000256" key="7">
    <source>
        <dbReference type="ARBA" id="ARBA00023125"/>
    </source>
</evidence>
<dbReference type="GO" id="GO:0005524">
    <property type="term" value="F:ATP binding"/>
    <property type="evidence" value="ECO:0007669"/>
    <property type="project" value="UniProtKB-UniRule"/>
</dbReference>
<evidence type="ECO:0000256" key="8">
    <source>
        <dbReference type="HAMAP-Rule" id="MF_00377"/>
    </source>
</evidence>
<dbReference type="Gene3D" id="1.10.8.60">
    <property type="match status" value="1"/>
</dbReference>
<organism evidence="14 15">
    <name type="scientific">Buchnera aphidicola</name>
    <name type="common">Cinara strobi</name>
    <dbReference type="NCBI Taxonomy" id="1921549"/>
    <lineage>
        <taxon>Bacteria</taxon>
        <taxon>Pseudomonadati</taxon>
        <taxon>Pseudomonadota</taxon>
        <taxon>Gammaproteobacteria</taxon>
        <taxon>Enterobacterales</taxon>
        <taxon>Erwiniaceae</taxon>
        <taxon>Buchnera</taxon>
    </lineage>
</organism>
<keyword evidence="2 8" id="KW-0963">Cytoplasm</keyword>
<dbReference type="PANTHER" id="PTHR30050">
    <property type="entry name" value="CHROMOSOMAL REPLICATION INITIATOR PROTEIN DNAA"/>
    <property type="match status" value="1"/>
</dbReference>
<comment type="function">
    <text evidence="8 10">Plays an essential role in the initiation and regulation of chromosomal replication. ATP-DnaA binds to the origin of replication (oriC) to initiate formation of the DNA replication initiation complex once per cell cycle. Binds the DnaA box (a 9 base pair repeat at the origin) and separates the double-stranded (ds)DNA. Forms a right-handed helical filament on oriC DNA; dsDNA binds to the exterior of the filament while single-stranded (ss)DNA is stabiized in the filament's interior. The ATP-DnaA-oriC complex binds and stabilizes one strand of the AT-rich DNA unwinding element (DUE), permitting loading of DNA polymerase. After initiation quickly degrades to an ADP-DnaA complex that is not apt for DNA replication. Binds acidic phospholipids.</text>
</comment>
<dbReference type="SUPFAM" id="SSF52540">
    <property type="entry name" value="P-loop containing nucleoside triphosphate hydrolases"/>
    <property type="match status" value="1"/>
</dbReference>
<evidence type="ECO:0000256" key="10">
    <source>
        <dbReference type="RuleBase" id="RU000577"/>
    </source>
</evidence>
<evidence type="ECO:0000256" key="9">
    <source>
        <dbReference type="NCBIfam" id="TIGR00362"/>
    </source>
</evidence>
<dbReference type="RefSeq" id="WP_158348883.1">
    <property type="nucleotide sequence ID" value="NZ_LR025085.1"/>
</dbReference>
<dbReference type="InterPro" id="IPR024633">
    <property type="entry name" value="DnaA_N_dom"/>
</dbReference>
<dbReference type="CDD" id="cd00009">
    <property type="entry name" value="AAA"/>
    <property type="match status" value="1"/>
</dbReference>
<keyword evidence="7 8" id="KW-0238">DNA-binding</keyword>
<dbReference type="Gene3D" id="3.30.300.180">
    <property type="match status" value="1"/>
</dbReference>
<evidence type="ECO:0000256" key="3">
    <source>
        <dbReference type="ARBA" id="ARBA00022705"/>
    </source>
</evidence>
<dbReference type="InterPro" id="IPR020591">
    <property type="entry name" value="Chromosome_initiator_DnaA-like"/>
</dbReference>
<evidence type="ECO:0000256" key="11">
    <source>
        <dbReference type="RuleBase" id="RU004227"/>
    </source>
</evidence>
<dbReference type="EMBL" id="LR025085">
    <property type="protein sequence ID" value="VAX76191.1"/>
    <property type="molecule type" value="Genomic_DNA"/>
</dbReference>
<proteinExistence type="inferred from homology"/>
<dbReference type="Proteomes" id="UP000271849">
    <property type="component" value="Chromosome"/>
</dbReference>
<dbReference type="CDD" id="cd06571">
    <property type="entry name" value="Bac_DnaA_C"/>
    <property type="match status" value="1"/>
</dbReference>
<dbReference type="SUPFAM" id="SSF48295">
    <property type="entry name" value="TrpR-like"/>
    <property type="match status" value="1"/>
</dbReference>
<feature type="region of interest" description="Domain III, AAA+ region" evidence="8">
    <location>
        <begin position="121"/>
        <end position="337"/>
    </location>
</feature>
<feature type="region of interest" description="Domain IV, binds dsDNA" evidence="8">
    <location>
        <begin position="338"/>
        <end position="457"/>
    </location>
</feature>
<comment type="similarity">
    <text evidence="1 8 11">Belongs to the DnaA family.</text>
</comment>
<dbReference type="InterPro" id="IPR013159">
    <property type="entry name" value="DnaA_C"/>
</dbReference>
<keyword evidence="5 8" id="KW-0067">ATP-binding</keyword>
<feature type="binding site" evidence="8">
    <location>
        <position position="168"/>
    </location>
    <ligand>
        <name>ATP</name>
        <dbReference type="ChEBI" id="CHEBI:30616"/>
    </ligand>
</feature>
<accession>A0A3B1DKD7</accession>
<dbReference type="STRING" id="1921549.GCA_900128825_00004"/>
<evidence type="ECO:0000256" key="6">
    <source>
        <dbReference type="ARBA" id="ARBA00023121"/>
    </source>
</evidence>
<evidence type="ECO:0000256" key="5">
    <source>
        <dbReference type="ARBA" id="ARBA00022840"/>
    </source>
</evidence>
<evidence type="ECO:0000256" key="4">
    <source>
        <dbReference type="ARBA" id="ARBA00022741"/>
    </source>
</evidence>
<dbReference type="InterPro" id="IPR001957">
    <property type="entry name" value="Chromosome_initiator_DnaA"/>
</dbReference>
<feature type="region of interest" description="Domain I, interacts with DnaA modulators" evidence="8">
    <location>
        <begin position="1"/>
        <end position="104"/>
    </location>
</feature>
<dbReference type="GO" id="GO:0008289">
    <property type="term" value="F:lipid binding"/>
    <property type="evidence" value="ECO:0007669"/>
    <property type="project" value="UniProtKB-KW"/>
</dbReference>
<dbReference type="InterPro" id="IPR010921">
    <property type="entry name" value="Trp_repressor/repl_initiator"/>
</dbReference>
<dbReference type="InterPro" id="IPR013317">
    <property type="entry name" value="DnaA_dom"/>
</dbReference>
<evidence type="ECO:0000259" key="12">
    <source>
        <dbReference type="SMART" id="SM00382"/>
    </source>
</evidence>
<dbReference type="Pfam" id="PF00308">
    <property type="entry name" value="Bac_DnaA"/>
    <property type="match status" value="1"/>
</dbReference>
<comment type="subcellular location">
    <subcellularLocation>
        <location evidence="8">Cytoplasm</location>
    </subcellularLocation>
</comment>
<dbReference type="HAMAP" id="MF_00377">
    <property type="entry name" value="DnaA_bact"/>
    <property type="match status" value="1"/>
</dbReference>
<evidence type="ECO:0000313" key="14">
    <source>
        <dbReference type="EMBL" id="VAX76191.1"/>
    </source>
</evidence>
<dbReference type="InterPro" id="IPR003593">
    <property type="entry name" value="AAA+_ATPase"/>
</dbReference>
<comment type="subunit">
    <text evidence="8">Oligomerizes as a right-handed, spiral filament on DNA at oriC.</text>
</comment>
<feature type="binding site" evidence="8">
    <location>
        <position position="167"/>
    </location>
    <ligand>
        <name>ATP</name>
        <dbReference type="ChEBI" id="CHEBI:30616"/>
    </ligand>
</feature>
<dbReference type="GO" id="GO:0006270">
    <property type="term" value="P:DNA replication initiation"/>
    <property type="evidence" value="ECO:0007669"/>
    <property type="project" value="UniProtKB-UniRule"/>
</dbReference>
<dbReference type="SMART" id="SM00760">
    <property type="entry name" value="Bac_DnaA_C"/>
    <property type="match status" value="1"/>
</dbReference>
<gene>
    <name evidence="8 14" type="primary">dnaA</name>
    <name evidence="14" type="ORF">BUCINSTRO3249_0004</name>
</gene>
<feature type="binding site" evidence="8">
    <location>
        <position position="169"/>
    </location>
    <ligand>
        <name>ATP</name>
        <dbReference type="ChEBI" id="CHEBI:30616"/>
    </ligand>
</feature>
<dbReference type="PRINTS" id="PR00051">
    <property type="entry name" value="DNAA"/>
</dbReference>
<evidence type="ECO:0000259" key="13">
    <source>
        <dbReference type="SMART" id="SM00760"/>
    </source>
</evidence>
<reference evidence="15" key="1">
    <citation type="submission" date="2018-09" db="EMBL/GenBank/DDBJ databases">
        <authorList>
            <person name="Manzano-Marin A."/>
            <person name="Manzano-Marin A."/>
        </authorList>
    </citation>
    <scope>NUCLEOTIDE SEQUENCE [LARGE SCALE GENOMIC DNA]</scope>
    <source>
        <strain evidence="15">BuCistrobi</strain>
    </source>
</reference>
<dbReference type="PANTHER" id="PTHR30050:SF2">
    <property type="entry name" value="CHROMOSOMAL REPLICATION INITIATOR PROTEIN DNAA"/>
    <property type="match status" value="1"/>
</dbReference>
<dbReference type="GO" id="GO:0005886">
    <property type="term" value="C:plasma membrane"/>
    <property type="evidence" value="ECO:0007669"/>
    <property type="project" value="TreeGrafter"/>
</dbReference>
<dbReference type="AlphaFoldDB" id="A0A3B1DKD7"/>